<evidence type="ECO:0000313" key="2">
    <source>
        <dbReference type="Proteomes" id="UP000054266"/>
    </source>
</evidence>
<dbReference type="Proteomes" id="UP000054266">
    <property type="component" value="Unassembled WGS sequence"/>
</dbReference>
<dbReference type="AlphaFoldDB" id="A0A0D2FWW4"/>
<evidence type="ECO:0000313" key="1">
    <source>
        <dbReference type="EMBL" id="KIW70950.1"/>
    </source>
</evidence>
<dbReference type="HOGENOM" id="CLU_2196622_0_0_1"/>
<accession>A0A0D2FWW4</accession>
<sequence>MRSSLKRLGLSLDWRVLETAAIQLRLVKYSFEPWFEDQHCRVSSPIPLDWVSMGEDRVATNRGRSSLPSAASCGGLKRWGFCKILREWHQCTVHRDGVPELALCLLLT</sequence>
<protein>
    <submittedName>
        <fullName evidence="1">Uncharacterized protein</fullName>
    </submittedName>
</protein>
<name>A0A0D2FWW4_9EURO</name>
<keyword evidence="2" id="KW-1185">Reference proteome</keyword>
<dbReference type="EMBL" id="KN846957">
    <property type="protein sequence ID" value="KIW70950.1"/>
    <property type="molecule type" value="Genomic_DNA"/>
</dbReference>
<gene>
    <name evidence="1" type="ORF">PV04_03177</name>
</gene>
<organism evidence="1 2">
    <name type="scientific">Phialophora macrospora</name>
    <dbReference type="NCBI Taxonomy" id="1851006"/>
    <lineage>
        <taxon>Eukaryota</taxon>
        <taxon>Fungi</taxon>
        <taxon>Dikarya</taxon>
        <taxon>Ascomycota</taxon>
        <taxon>Pezizomycotina</taxon>
        <taxon>Eurotiomycetes</taxon>
        <taxon>Chaetothyriomycetidae</taxon>
        <taxon>Chaetothyriales</taxon>
        <taxon>Herpotrichiellaceae</taxon>
        <taxon>Phialophora</taxon>
    </lineage>
</organism>
<reference evidence="1 2" key="1">
    <citation type="submission" date="2015-01" db="EMBL/GenBank/DDBJ databases">
        <title>The Genome Sequence of Capronia semiimmersa CBS27337.</title>
        <authorList>
            <consortium name="The Broad Institute Genomics Platform"/>
            <person name="Cuomo C."/>
            <person name="de Hoog S."/>
            <person name="Gorbushina A."/>
            <person name="Stielow B."/>
            <person name="Teixiera M."/>
            <person name="Abouelleil A."/>
            <person name="Chapman S.B."/>
            <person name="Priest M."/>
            <person name="Young S.K."/>
            <person name="Wortman J."/>
            <person name="Nusbaum C."/>
            <person name="Birren B."/>
        </authorList>
    </citation>
    <scope>NUCLEOTIDE SEQUENCE [LARGE SCALE GENOMIC DNA]</scope>
    <source>
        <strain evidence="1 2">CBS 27337</strain>
    </source>
</reference>
<proteinExistence type="predicted"/>